<organism evidence="1 2">
    <name type="scientific">Phytophthora cactorum</name>
    <dbReference type="NCBI Taxonomy" id="29920"/>
    <lineage>
        <taxon>Eukaryota</taxon>
        <taxon>Sar</taxon>
        <taxon>Stramenopiles</taxon>
        <taxon>Oomycota</taxon>
        <taxon>Peronosporomycetes</taxon>
        <taxon>Peronosporales</taxon>
        <taxon>Peronosporaceae</taxon>
        <taxon>Phytophthora</taxon>
    </lineage>
</organism>
<evidence type="ECO:0000313" key="2">
    <source>
        <dbReference type="Proteomes" id="UP000251314"/>
    </source>
</evidence>
<name>A0A329SMS0_9STRA</name>
<evidence type="ECO:0000313" key="1">
    <source>
        <dbReference type="EMBL" id="RAW38084.1"/>
    </source>
</evidence>
<reference evidence="1 2" key="1">
    <citation type="submission" date="2018-01" db="EMBL/GenBank/DDBJ databases">
        <title>Draft genome of the strawberry crown rot pathogen Phytophthora cactorum.</title>
        <authorList>
            <person name="Armitage A.D."/>
            <person name="Lysoe E."/>
            <person name="Nellist C.F."/>
            <person name="Harrison R.J."/>
            <person name="Brurberg M.B."/>
        </authorList>
    </citation>
    <scope>NUCLEOTIDE SEQUENCE [LARGE SCALE GENOMIC DNA]</scope>
    <source>
        <strain evidence="1 2">10300</strain>
    </source>
</reference>
<dbReference type="AlphaFoldDB" id="A0A329SMS0"/>
<dbReference type="Proteomes" id="UP000251314">
    <property type="component" value="Unassembled WGS sequence"/>
</dbReference>
<accession>A0A329SMS0</accession>
<dbReference type="EMBL" id="MJFZ01000097">
    <property type="protein sequence ID" value="RAW38084.1"/>
    <property type="molecule type" value="Genomic_DNA"/>
</dbReference>
<protein>
    <submittedName>
        <fullName evidence="1">Uncharacterized protein</fullName>
    </submittedName>
</protein>
<gene>
    <name evidence="1" type="ORF">PC110_g5687</name>
</gene>
<dbReference type="OrthoDB" id="107685at2759"/>
<keyword evidence="2" id="KW-1185">Reference proteome</keyword>
<sequence length="275" mass="30906">MKQQRLEAELLNMTLRRTLAKEQKVAKSLRTIMDKRPFMPRSVKYDMRRASCSQTETRTQISQCTQCCNPTTSHINPTGVRREIEATLQRMHVQTNALLNATAADDSLSFNFNIRLDPAAGPTIEVTTTTPMNCTLDHTVKLLGPKYQGQVPIDLYGPRCVPPRRHGGNAHEQQFTVELGAPYQTVWALCFRACTWLAVRQPPSDPVNESVIRSHYSVAAEKAVGCTVIDGEHIDSVRDRALRAMGKQIKERYLAMQRRILLQTGRGDLVSFVGV</sequence>
<dbReference type="VEuPathDB" id="FungiDB:PC110_g5687"/>
<proteinExistence type="predicted"/>
<comment type="caution">
    <text evidence="1">The sequence shown here is derived from an EMBL/GenBank/DDBJ whole genome shotgun (WGS) entry which is preliminary data.</text>
</comment>